<protein>
    <recommendedName>
        <fullName evidence="5">Transmembrane protein</fullName>
    </recommendedName>
</protein>
<feature type="transmembrane region" description="Helical" evidence="2">
    <location>
        <begin position="147"/>
        <end position="172"/>
    </location>
</feature>
<keyword evidence="2" id="KW-0472">Membrane</keyword>
<evidence type="ECO:0000256" key="1">
    <source>
        <dbReference type="SAM" id="MobiDB-lite"/>
    </source>
</evidence>
<keyword evidence="4" id="KW-1185">Reference proteome</keyword>
<dbReference type="EMBL" id="BTFZ01000019">
    <property type="protein sequence ID" value="GMM38199.1"/>
    <property type="molecule type" value="Genomic_DNA"/>
</dbReference>
<dbReference type="AlphaFoldDB" id="A0AAV5QU04"/>
<feature type="region of interest" description="Disordered" evidence="1">
    <location>
        <begin position="183"/>
        <end position="226"/>
    </location>
</feature>
<proteinExistence type="predicted"/>
<feature type="transmembrane region" description="Helical" evidence="2">
    <location>
        <begin position="119"/>
        <end position="141"/>
    </location>
</feature>
<sequence>MFRSASIATSVTLVNDEDDFFAPQHMPSNYGNPHYNQPAQSVYTPRPQIPRRSLFPPLPPGYGVTERIPIETFPYHCNFREYEKKKEEEKERVLRERDEMYRNAEGTAVWEDMPCLVKVVVCIIQACVVCLLITGITFFALEVFFPWALGLVITGGVLQVVHSLIFWTFLFFRFESEEKEKLQAKQTEGTNEESHANPSPEGSVAESQAAENKQESQSQEENSNEPLSDISRSHLFWKFVWLSLKFGIKWLFLFSLMAFSSVSLALLITSIIFYCGNSHEKLRFPFLIVGCCGLGFGVCVLLSLLIFRFFDHGLSVSFGNIDYVKYGDYLE</sequence>
<accession>A0AAV5QU04</accession>
<dbReference type="Proteomes" id="UP001360560">
    <property type="component" value="Unassembled WGS sequence"/>
</dbReference>
<keyword evidence="2" id="KW-0812">Transmembrane</keyword>
<feature type="compositionally biased region" description="Low complexity" evidence="1">
    <location>
        <begin position="205"/>
        <end position="225"/>
    </location>
</feature>
<organism evidence="3 4">
    <name type="scientific">Saccharomycopsis crataegensis</name>
    <dbReference type="NCBI Taxonomy" id="43959"/>
    <lineage>
        <taxon>Eukaryota</taxon>
        <taxon>Fungi</taxon>
        <taxon>Dikarya</taxon>
        <taxon>Ascomycota</taxon>
        <taxon>Saccharomycotina</taxon>
        <taxon>Saccharomycetes</taxon>
        <taxon>Saccharomycopsidaceae</taxon>
        <taxon>Saccharomycopsis</taxon>
    </lineage>
</organism>
<dbReference type="GeneID" id="90076188"/>
<evidence type="ECO:0008006" key="5">
    <source>
        <dbReference type="Google" id="ProtNLM"/>
    </source>
</evidence>
<name>A0AAV5QU04_9ASCO</name>
<evidence type="ECO:0000313" key="3">
    <source>
        <dbReference type="EMBL" id="GMM38199.1"/>
    </source>
</evidence>
<evidence type="ECO:0000256" key="2">
    <source>
        <dbReference type="SAM" id="Phobius"/>
    </source>
</evidence>
<gene>
    <name evidence="3" type="ORF">DASC09_055380</name>
</gene>
<reference evidence="3 4" key="1">
    <citation type="journal article" date="2023" name="Elife">
        <title>Identification of key yeast species and microbe-microbe interactions impacting larval growth of Drosophila in the wild.</title>
        <authorList>
            <person name="Mure A."/>
            <person name="Sugiura Y."/>
            <person name="Maeda R."/>
            <person name="Honda K."/>
            <person name="Sakurai N."/>
            <person name="Takahashi Y."/>
            <person name="Watada M."/>
            <person name="Katoh T."/>
            <person name="Gotoh A."/>
            <person name="Gotoh Y."/>
            <person name="Taniguchi I."/>
            <person name="Nakamura K."/>
            <person name="Hayashi T."/>
            <person name="Katayama T."/>
            <person name="Uemura T."/>
            <person name="Hattori Y."/>
        </authorList>
    </citation>
    <scope>NUCLEOTIDE SEQUENCE [LARGE SCALE GENOMIC DNA]</scope>
    <source>
        <strain evidence="3 4">SC-9</strain>
    </source>
</reference>
<keyword evidence="2" id="KW-1133">Transmembrane helix</keyword>
<evidence type="ECO:0000313" key="4">
    <source>
        <dbReference type="Proteomes" id="UP001360560"/>
    </source>
</evidence>
<dbReference type="RefSeq" id="XP_064855195.1">
    <property type="nucleotide sequence ID" value="XM_064999123.1"/>
</dbReference>
<feature type="transmembrane region" description="Helical" evidence="2">
    <location>
        <begin position="250"/>
        <end position="274"/>
    </location>
</feature>
<comment type="caution">
    <text evidence="3">The sequence shown here is derived from an EMBL/GenBank/DDBJ whole genome shotgun (WGS) entry which is preliminary data.</text>
</comment>
<feature type="transmembrane region" description="Helical" evidence="2">
    <location>
        <begin position="286"/>
        <end position="307"/>
    </location>
</feature>